<comment type="caution">
    <text evidence="8">The sequence shown here is derived from an EMBL/GenBank/DDBJ whole genome shotgun (WGS) entry which is preliminary data.</text>
</comment>
<keyword evidence="7" id="KW-1133">Transmembrane helix</keyword>
<dbReference type="AlphaFoldDB" id="A0A5N5LNK7"/>
<comment type="pathway">
    <text evidence="3">Lipid metabolism; fatty acid beta-oxidation.</text>
</comment>
<feature type="transmembrane region" description="Helical" evidence="7">
    <location>
        <begin position="130"/>
        <end position="151"/>
    </location>
</feature>
<dbReference type="CDD" id="cd06558">
    <property type="entry name" value="crotonase-like"/>
    <property type="match status" value="1"/>
</dbReference>
<evidence type="ECO:0000256" key="3">
    <source>
        <dbReference type="ARBA" id="ARBA00005005"/>
    </source>
</evidence>
<feature type="transmembrane region" description="Helical" evidence="7">
    <location>
        <begin position="90"/>
        <end position="118"/>
    </location>
</feature>
<dbReference type="Pfam" id="PF00378">
    <property type="entry name" value="ECH_1"/>
    <property type="match status" value="1"/>
</dbReference>
<dbReference type="InterPro" id="IPR001753">
    <property type="entry name" value="Enoyl-CoA_hydra/iso"/>
</dbReference>
<evidence type="ECO:0000313" key="8">
    <source>
        <dbReference type="EMBL" id="KAB5544250.1"/>
    </source>
</evidence>
<dbReference type="PANTHER" id="PTHR11941:SF84">
    <property type="entry name" value="ENOYL-COA DELTA ISOMERASE 1, PEROXISOMAL"/>
    <property type="match status" value="1"/>
</dbReference>
<dbReference type="GO" id="GO:0005777">
    <property type="term" value="C:peroxisome"/>
    <property type="evidence" value="ECO:0007669"/>
    <property type="project" value="TreeGrafter"/>
</dbReference>
<feature type="transmembrane region" description="Helical" evidence="7">
    <location>
        <begin position="255"/>
        <end position="279"/>
    </location>
</feature>
<dbReference type="SUPFAM" id="SSF52096">
    <property type="entry name" value="ClpP/crotonase"/>
    <property type="match status" value="1"/>
</dbReference>
<evidence type="ECO:0000256" key="7">
    <source>
        <dbReference type="SAM" id="Phobius"/>
    </source>
</evidence>
<sequence length="281" mass="31371">MCTLEKRGNVYILTLTGNDEHRLNPTLLDSIRSALRRLRSEPTFPSSVLITTAHGKFFSNGYDLSWARSTTSQSITSSRYRMMSSKLRGLVSDLISLPMPTIAAITGHASAAGMVFALCHDYVIMRRDRGFLYMSELDIGLVVPVWFVALLECKIGNPKARRDTVLKAAKLTAEMAVGKGIVDMVGGNAEETVEAAVRLGEEMFKRKWDGQVYAKNRMVILGKVLDKLGFDETVEEENGKGNRSKFFEEDNGKEWIKIVIGAWIIMAIIWRFVVLSGLLPM</sequence>
<evidence type="ECO:0000313" key="9">
    <source>
        <dbReference type="Proteomes" id="UP000326939"/>
    </source>
</evidence>
<dbReference type="EC" id="5.3.3.8" evidence="5"/>
<reference evidence="9" key="1">
    <citation type="journal article" date="2019" name="Gigascience">
        <title>De novo genome assembly of the endangered Acer yangbiense, a plant species with extremely small populations endemic to Yunnan Province, China.</title>
        <authorList>
            <person name="Yang J."/>
            <person name="Wariss H.M."/>
            <person name="Tao L."/>
            <person name="Zhang R."/>
            <person name="Yun Q."/>
            <person name="Hollingsworth P."/>
            <person name="Dao Z."/>
            <person name="Luo G."/>
            <person name="Guo H."/>
            <person name="Ma Y."/>
            <person name="Sun W."/>
        </authorList>
    </citation>
    <scope>NUCLEOTIDE SEQUENCE [LARGE SCALE GENOMIC DNA]</scope>
    <source>
        <strain evidence="9">cv. br00</strain>
    </source>
</reference>
<dbReference type="PANTHER" id="PTHR11941">
    <property type="entry name" value="ENOYL-COA HYDRATASE-RELATED"/>
    <property type="match status" value="1"/>
</dbReference>
<dbReference type="Gene3D" id="3.90.226.10">
    <property type="entry name" value="2-enoyl-CoA Hydratase, Chain A, domain 1"/>
    <property type="match status" value="1"/>
</dbReference>
<comment type="catalytic activity">
    <reaction evidence="2">
        <text>a (3E)-enoyl-CoA = a 4-saturated (2E)-enoyl-CoA</text>
        <dbReference type="Rhea" id="RHEA:45228"/>
        <dbReference type="ChEBI" id="CHEBI:58521"/>
        <dbReference type="ChEBI" id="CHEBI:85097"/>
        <dbReference type="EC" id="5.3.3.8"/>
    </reaction>
</comment>
<evidence type="ECO:0000256" key="4">
    <source>
        <dbReference type="ARBA" id="ARBA00005254"/>
    </source>
</evidence>
<keyword evidence="7" id="KW-0812">Transmembrane</keyword>
<dbReference type="GO" id="GO:0006635">
    <property type="term" value="P:fatty acid beta-oxidation"/>
    <property type="evidence" value="ECO:0007669"/>
    <property type="project" value="TreeGrafter"/>
</dbReference>
<dbReference type="FunFam" id="3.90.226.10:FF:000049">
    <property type="entry name" value="Enoyl-CoA delta isomerase 3"/>
    <property type="match status" value="1"/>
</dbReference>
<comment type="similarity">
    <text evidence="4">Belongs to the enoyl-CoA hydratase/isomerase family.</text>
</comment>
<dbReference type="EMBL" id="VDCV01000008">
    <property type="protein sequence ID" value="KAB5544250.1"/>
    <property type="molecule type" value="Genomic_DNA"/>
</dbReference>
<organism evidence="8 9">
    <name type="scientific">Salix brachista</name>
    <dbReference type="NCBI Taxonomy" id="2182728"/>
    <lineage>
        <taxon>Eukaryota</taxon>
        <taxon>Viridiplantae</taxon>
        <taxon>Streptophyta</taxon>
        <taxon>Embryophyta</taxon>
        <taxon>Tracheophyta</taxon>
        <taxon>Spermatophyta</taxon>
        <taxon>Magnoliopsida</taxon>
        <taxon>eudicotyledons</taxon>
        <taxon>Gunneridae</taxon>
        <taxon>Pentapetalae</taxon>
        <taxon>rosids</taxon>
        <taxon>fabids</taxon>
        <taxon>Malpighiales</taxon>
        <taxon>Salicaceae</taxon>
        <taxon>Saliceae</taxon>
        <taxon>Salix</taxon>
    </lineage>
</organism>
<dbReference type="InterPro" id="IPR029045">
    <property type="entry name" value="ClpP/crotonase-like_dom_sf"/>
</dbReference>
<comment type="catalytic activity">
    <reaction evidence="1">
        <text>a (3Z)-enoyl-CoA = a 4-saturated (2E)-enoyl-CoA</text>
        <dbReference type="Rhea" id="RHEA:45900"/>
        <dbReference type="ChEBI" id="CHEBI:85097"/>
        <dbReference type="ChEBI" id="CHEBI:85489"/>
        <dbReference type="EC" id="5.3.3.8"/>
    </reaction>
</comment>
<keyword evidence="6" id="KW-0443">Lipid metabolism</keyword>
<accession>A0A5N5LNK7</accession>
<proteinExistence type="inferred from homology"/>
<evidence type="ECO:0000256" key="6">
    <source>
        <dbReference type="ARBA" id="ARBA00023098"/>
    </source>
</evidence>
<dbReference type="GO" id="GO:0004165">
    <property type="term" value="F:delta(3)-delta(2)-enoyl-CoA isomerase activity"/>
    <property type="evidence" value="ECO:0007669"/>
    <property type="project" value="UniProtKB-EC"/>
</dbReference>
<evidence type="ECO:0000256" key="5">
    <source>
        <dbReference type="ARBA" id="ARBA00012064"/>
    </source>
</evidence>
<name>A0A5N5LNK7_9ROSI</name>
<keyword evidence="9" id="KW-1185">Reference proteome</keyword>
<protein>
    <recommendedName>
        <fullName evidence="5">Delta(3)-Delta(2)-enoyl-CoA isomerase</fullName>
        <ecNumber evidence="5">5.3.3.8</ecNumber>
    </recommendedName>
</protein>
<gene>
    <name evidence="8" type="ORF">DKX38_012362</name>
</gene>
<evidence type="ECO:0000256" key="1">
    <source>
        <dbReference type="ARBA" id="ARBA00000452"/>
    </source>
</evidence>
<dbReference type="Proteomes" id="UP000326939">
    <property type="component" value="Chromosome 8"/>
</dbReference>
<keyword evidence="7" id="KW-0472">Membrane</keyword>
<evidence type="ECO:0000256" key="2">
    <source>
        <dbReference type="ARBA" id="ARBA00000765"/>
    </source>
</evidence>